<feature type="chain" id="PRO_5047459959" evidence="2">
    <location>
        <begin position="23"/>
        <end position="263"/>
    </location>
</feature>
<keyword evidence="1 2" id="KW-0732">Signal</keyword>
<reference evidence="5" key="1">
    <citation type="journal article" date="2019" name="Int. J. Syst. Evol. Microbiol.">
        <title>The Global Catalogue of Microorganisms (GCM) 10K type strain sequencing project: providing services to taxonomists for standard genome sequencing and annotation.</title>
        <authorList>
            <consortium name="The Broad Institute Genomics Platform"/>
            <consortium name="The Broad Institute Genome Sequencing Center for Infectious Disease"/>
            <person name="Wu L."/>
            <person name="Ma J."/>
        </authorList>
    </citation>
    <scope>NUCLEOTIDE SEQUENCE [LARGE SCALE GENOMIC DNA]</scope>
    <source>
        <strain evidence="5">KCTC 52141</strain>
    </source>
</reference>
<dbReference type="PROSITE" id="PS51677">
    <property type="entry name" value="NODB"/>
    <property type="match status" value="1"/>
</dbReference>
<dbReference type="PANTHER" id="PTHR34216:SF11">
    <property type="entry name" value="CHITOOLIGOSACCHARIDE DEACETYLASE"/>
    <property type="match status" value="1"/>
</dbReference>
<sequence>MRPLCRWLFTILAFSITLASAAADNWNGKRAAVSLTYDDSLNVHLDNAIPVLDEYGFKATFYLTVGYPPFGERLNEWRAVAANGHELGNHSLYHPCDASQPGREWVNPERDLSQWSVARLVDNLKVANIALEAVDGKKERTYAYPCGDMSAGGESYVAAIKPLFVGARGVKSSIMQPDQVTLFDIDSYVINGSSVEQLKTLVDDAIAKGGLLVFLFHGVGGEHPLNVDNANHTALIKYLDKKREQLWVAPMVEIAQHLKKQPQ</sequence>
<dbReference type="GO" id="GO:0016787">
    <property type="term" value="F:hydrolase activity"/>
    <property type="evidence" value="ECO:0007669"/>
    <property type="project" value="UniProtKB-KW"/>
</dbReference>
<dbReference type="InterPro" id="IPR011330">
    <property type="entry name" value="Glyco_hydro/deAcase_b/a-brl"/>
</dbReference>
<organism evidence="4 5">
    <name type="scientific">Gilvimarinus japonicus</name>
    <dbReference type="NCBI Taxonomy" id="1796469"/>
    <lineage>
        <taxon>Bacteria</taxon>
        <taxon>Pseudomonadati</taxon>
        <taxon>Pseudomonadota</taxon>
        <taxon>Gammaproteobacteria</taxon>
        <taxon>Cellvibrionales</taxon>
        <taxon>Cellvibrionaceae</taxon>
        <taxon>Gilvimarinus</taxon>
    </lineage>
</organism>
<feature type="domain" description="NodB homology" evidence="3">
    <location>
        <begin position="31"/>
        <end position="263"/>
    </location>
</feature>
<dbReference type="EMBL" id="JBHRTL010000024">
    <property type="protein sequence ID" value="MFC3156044.1"/>
    <property type="molecule type" value="Genomic_DNA"/>
</dbReference>
<evidence type="ECO:0000256" key="1">
    <source>
        <dbReference type="ARBA" id="ARBA00022729"/>
    </source>
</evidence>
<keyword evidence="5" id="KW-1185">Reference proteome</keyword>
<name>A0ABV7HQ82_9GAMM</name>
<feature type="signal peptide" evidence="2">
    <location>
        <begin position="1"/>
        <end position="22"/>
    </location>
</feature>
<dbReference type="EC" id="3.-.-.-" evidence="4"/>
<dbReference type="SUPFAM" id="SSF88713">
    <property type="entry name" value="Glycoside hydrolase/deacetylase"/>
    <property type="match status" value="1"/>
</dbReference>
<gene>
    <name evidence="4" type="ORF">ACFOEB_12615</name>
</gene>
<evidence type="ECO:0000313" key="5">
    <source>
        <dbReference type="Proteomes" id="UP001595548"/>
    </source>
</evidence>
<evidence type="ECO:0000313" key="4">
    <source>
        <dbReference type="EMBL" id="MFC3156044.1"/>
    </source>
</evidence>
<dbReference type="InterPro" id="IPR051398">
    <property type="entry name" value="Polysacch_Deacetylase"/>
</dbReference>
<dbReference type="Proteomes" id="UP001595548">
    <property type="component" value="Unassembled WGS sequence"/>
</dbReference>
<comment type="caution">
    <text evidence="4">The sequence shown here is derived from an EMBL/GenBank/DDBJ whole genome shotgun (WGS) entry which is preliminary data.</text>
</comment>
<accession>A0ABV7HQ82</accession>
<keyword evidence="4" id="KW-0378">Hydrolase</keyword>
<dbReference type="RefSeq" id="WP_382417122.1">
    <property type="nucleotide sequence ID" value="NZ_AP031500.1"/>
</dbReference>
<dbReference type="CDD" id="cd10967">
    <property type="entry name" value="CE4_GLA_like_6s"/>
    <property type="match status" value="1"/>
</dbReference>
<dbReference type="Gene3D" id="3.20.20.370">
    <property type="entry name" value="Glycoside hydrolase/deacetylase"/>
    <property type="match status" value="1"/>
</dbReference>
<evidence type="ECO:0000256" key="2">
    <source>
        <dbReference type="SAM" id="SignalP"/>
    </source>
</evidence>
<protein>
    <submittedName>
        <fullName evidence="4">Polysaccharide deacetylase family protein</fullName>
        <ecNumber evidence="4">3.-.-.-</ecNumber>
    </submittedName>
</protein>
<dbReference type="InterPro" id="IPR002509">
    <property type="entry name" value="NODB_dom"/>
</dbReference>
<proteinExistence type="predicted"/>
<evidence type="ECO:0000259" key="3">
    <source>
        <dbReference type="PROSITE" id="PS51677"/>
    </source>
</evidence>
<dbReference type="PANTHER" id="PTHR34216">
    <property type="match status" value="1"/>
</dbReference>
<dbReference type="Pfam" id="PF01522">
    <property type="entry name" value="Polysacc_deac_1"/>
    <property type="match status" value="1"/>
</dbReference>